<dbReference type="PROSITE" id="PS50072">
    <property type="entry name" value="CSA_PPIASE_2"/>
    <property type="match status" value="1"/>
</dbReference>
<evidence type="ECO:0000256" key="6">
    <source>
        <dbReference type="ARBA" id="ARBA00023235"/>
    </source>
</evidence>
<dbReference type="SUPFAM" id="SSF50891">
    <property type="entry name" value="Cyclophilin-like"/>
    <property type="match status" value="1"/>
</dbReference>
<protein>
    <recommendedName>
        <fullName evidence="7">Peptidyl-prolyl cis-trans isomerase</fullName>
        <shortName evidence="7">PPIase</shortName>
        <ecNumber evidence="7">5.2.1.8</ecNumber>
    </recommendedName>
</protein>
<dbReference type="AlphaFoldDB" id="A0A0A7EIX0"/>
<dbReference type="InterPro" id="IPR002130">
    <property type="entry name" value="Cyclophilin-type_PPIase_dom"/>
</dbReference>
<reference evidence="9 10" key="1">
    <citation type="submission" date="2014-11" db="EMBL/GenBank/DDBJ databases">
        <title>Complete Genome Sequence of Pseudoalteromonas sp. Strain OCN003 Isolated from Kaneohe Bay, Oahu, Hawaii.</title>
        <authorList>
            <person name="Beurmann S."/>
            <person name="Videau P."/>
            <person name="Ushijima B."/>
            <person name="Smith A.M."/>
            <person name="Aeby G.S."/>
            <person name="Callahan S.M."/>
            <person name="Belcaid M."/>
        </authorList>
    </citation>
    <scope>NUCLEOTIDE SEQUENCE [LARGE SCALE GENOMIC DNA]</scope>
    <source>
        <strain evidence="9 10">OCN003</strain>
    </source>
</reference>
<organism evidence="9 10">
    <name type="scientific">Pseudoalteromonas piratica</name>
    <dbReference type="NCBI Taxonomy" id="1348114"/>
    <lineage>
        <taxon>Bacteria</taxon>
        <taxon>Pseudomonadati</taxon>
        <taxon>Pseudomonadota</taxon>
        <taxon>Gammaproteobacteria</taxon>
        <taxon>Alteromonadales</taxon>
        <taxon>Pseudoalteromonadaceae</taxon>
        <taxon>Pseudoalteromonas</taxon>
    </lineage>
</organism>
<dbReference type="GO" id="GO:0003755">
    <property type="term" value="F:peptidyl-prolyl cis-trans isomerase activity"/>
    <property type="evidence" value="ECO:0007669"/>
    <property type="project" value="UniProtKB-UniRule"/>
</dbReference>
<keyword evidence="10" id="KW-1185">Reference proteome</keyword>
<name>A0A0A7EIX0_9GAMM</name>
<dbReference type="PROSITE" id="PS00170">
    <property type="entry name" value="CSA_PPIASE_1"/>
    <property type="match status" value="1"/>
</dbReference>
<dbReference type="RefSeq" id="WP_038642302.1">
    <property type="nucleotide sequence ID" value="NZ_CP009888.1"/>
</dbReference>
<dbReference type="PRINTS" id="PR00153">
    <property type="entry name" value="CSAPPISMRASE"/>
</dbReference>
<dbReference type="GO" id="GO:0006457">
    <property type="term" value="P:protein folding"/>
    <property type="evidence" value="ECO:0007669"/>
    <property type="project" value="InterPro"/>
</dbReference>
<dbReference type="Gene3D" id="2.40.100.10">
    <property type="entry name" value="Cyclophilin-like"/>
    <property type="match status" value="1"/>
</dbReference>
<dbReference type="STRING" id="1348114.OM33_12985"/>
<dbReference type="EMBL" id="CP009888">
    <property type="protein sequence ID" value="AIY65937.1"/>
    <property type="molecule type" value="Genomic_DNA"/>
</dbReference>
<comment type="subcellular location">
    <subcellularLocation>
        <location evidence="2">Cytoplasm</location>
    </subcellularLocation>
</comment>
<dbReference type="EC" id="5.2.1.8" evidence="7"/>
<dbReference type="HOGENOM" id="CLU_012062_16_9_6"/>
<comment type="similarity">
    <text evidence="3 7">Belongs to the cyclophilin-type PPIase family.</text>
</comment>
<dbReference type="Pfam" id="PF00160">
    <property type="entry name" value="Pro_isomerase"/>
    <property type="match status" value="1"/>
</dbReference>
<dbReference type="GO" id="GO:0005737">
    <property type="term" value="C:cytoplasm"/>
    <property type="evidence" value="ECO:0007669"/>
    <property type="project" value="UniProtKB-SubCell"/>
</dbReference>
<evidence type="ECO:0000256" key="3">
    <source>
        <dbReference type="ARBA" id="ARBA00007365"/>
    </source>
</evidence>
<keyword evidence="4" id="KW-0963">Cytoplasm</keyword>
<evidence type="ECO:0000256" key="4">
    <source>
        <dbReference type="ARBA" id="ARBA00022490"/>
    </source>
</evidence>
<evidence type="ECO:0000256" key="2">
    <source>
        <dbReference type="ARBA" id="ARBA00004496"/>
    </source>
</evidence>
<dbReference type="Proteomes" id="UP000030341">
    <property type="component" value="Chromosome 1"/>
</dbReference>
<dbReference type="eggNOG" id="COG0652">
    <property type="taxonomic scope" value="Bacteria"/>
</dbReference>
<dbReference type="InterPro" id="IPR024936">
    <property type="entry name" value="Cyclophilin-type_PPIase"/>
</dbReference>
<dbReference type="PANTHER" id="PTHR43246">
    <property type="entry name" value="PEPTIDYL-PROLYL CIS-TRANS ISOMERASE CYP38, CHLOROPLASTIC"/>
    <property type="match status" value="1"/>
</dbReference>
<dbReference type="PIRSF" id="PIRSF001467">
    <property type="entry name" value="Peptidylpro_ismrse"/>
    <property type="match status" value="1"/>
</dbReference>
<gene>
    <name evidence="9" type="ORF">OM33_12985</name>
</gene>
<dbReference type="InterPro" id="IPR029000">
    <property type="entry name" value="Cyclophilin-like_dom_sf"/>
</dbReference>
<dbReference type="CDD" id="cd01920">
    <property type="entry name" value="cyclophilin_EcCYP_like"/>
    <property type="match status" value="1"/>
</dbReference>
<keyword evidence="6 7" id="KW-0413">Isomerase</keyword>
<sequence length="164" mass="17906">MVTIKTNFGDIKIALNAEKAPKTVENFINYVKSGFYDGTIFHRVIDGFMVQGGGFTADMEQKNVQAPIENEANNGLENKVGTIAMARTPDPHSATAQFFINVNNNDFLNFTSETSQGWGYCVFGEIVEGMDIVEKIKAVPTGSYGFHQDVPLDSVVIESATIDA</sequence>
<dbReference type="InterPro" id="IPR044665">
    <property type="entry name" value="E_coli_cyclophilin_A-like"/>
</dbReference>
<dbReference type="OrthoDB" id="9807797at2"/>
<evidence type="ECO:0000313" key="10">
    <source>
        <dbReference type="Proteomes" id="UP000030341"/>
    </source>
</evidence>
<evidence type="ECO:0000256" key="7">
    <source>
        <dbReference type="RuleBase" id="RU363019"/>
    </source>
</evidence>
<feature type="domain" description="PPIase cyclophilin-type" evidence="8">
    <location>
        <begin position="1"/>
        <end position="162"/>
    </location>
</feature>
<comment type="catalytic activity">
    <reaction evidence="7">
        <text>[protein]-peptidylproline (omega=180) = [protein]-peptidylproline (omega=0)</text>
        <dbReference type="Rhea" id="RHEA:16237"/>
        <dbReference type="Rhea" id="RHEA-COMP:10747"/>
        <dbReference type="Rhea" id="RHEA-COMP:10748"/>
        <dbReference type="ChEBI" id="CHEBI:83833"/>
        <dbReference type="ChEBI" id="CHEBI:83834"/>
        <dbReference type="EC" id="5.2.1.8"/>
    </reaction>
</comment>
<evidence type="ECO:0000256" key="1">
    <source>
        <dbReference type="ARBA" id="ARBA00002388"/>
    </source>
</evidence>
<comment type="function">
    <text evidence="1 7">PPIases accelerate the folding of proteins. It catalyzes the cis-trans isomerization of proline imidic peptide bonds in oligopeptides.</text>
</comment>
<dbReference type="InterPro" id="IPR020892">
    <property type="entry name" value="Cyclophilin-type_PPIase_CS"/>
</dbReference>
<accession>A0A0A7EIX0</accession>
<dbReference type="KEGG" id="pseo:OM33_12985"/>
<dbReference type="FunFam" id="2.40.100.10:FF:000004">
    <property type="entry name" value="Peptidyl-prolyl cis-trans isomerase"/>
    <property type="match status" value="1"/>
</dbReference>
<evidence type="ECO:0000259" key="8">
    <source>
        <dbReference type="PROSITE" id="PS50072"/>
    </source>
</evidence>
<evidence type="ECO:0000256" key="5">
    <source>
        <dbReference type="ARBA" id="ARBA00023110"/>
    </source>
</evidence>
<proteinExistence type="inferred from homology"/>
<keyword evidence="5 7" id="KW-0697">Rotamase</keyword>
<evidence type="ECO:0000313" key="9">
    <source>
        <dbReference type="EMBL" id="AIY65937.1"/>
    </source>
</evidence>